<sequence length="194" mass="22084">MNSIDFENLVNNEFKFLENKYGFSCVSSSLEAARYESSDIFVAIRYDANRSYELGVEIGQLKALFNGQERPFSLNEVLRIHKLKEAGIHSAVQASSHEAVANCLTKMASQLSQYGSDLLSNDVFAYKRLAVQREKECNDYELQTKLLHIRSDAQTAWKNKDYKQVIALFEPVKDELSDAELKKLNYAQKKIGTP</sequence>
<dbReference type="RefSeq" id="WP_138546659.1">
    <property type="nucleotide sequence ID" value="NZ_PNCJ01000046.1"/>
</dbReference>
<accession>A0A5S3WVC1</accession>
<comment type="caution">
    <text evidence="1">The sequence shown here is derived from an EMBL/GenBank/DDBJ whole genome shotgun (WGS) entry which is preliminary data.</text>
</comment>
<reference evidence="2" key="2">
    <citation type="submission" date="2019-06" db="EMBL/GenBank/DDBJ databases">
        <title>Co-occurence of chitin degradation, pigmentation and bioactivity in marine Pseudoalteromonas.</title>
        <authorList>
            <person name="Sonnenschein E.C."/>
            <person name="Bech P.K."/>
        </authorList>
    </citation>
    <scope>NUCLEOTIDE SEQUENCE [LARGE SCALE GENOMIC DNA]</scope>
    <source>
        <strain evidence="2">S2599</strain>
    </source>
</reference>
<dbReference type="EMBL" id="PNCJ01000046">
    <property type="protein sequence ID" value="TMP32586.1"/>
    <property type="molecule type" value="Genomic_DNA"/>
</dbReference>
<proteinExistence type="predicted"/>
<evidence type="ECO:0000313" key="2">
    <source>
        <dbReference type="Proteomes" id="UP000306719"/>
    </source>
</evidence>
<protein>
    <submittedName>
        <fullName evidence="1">Uncharacterized protein</fullName>
    </submittedName>
</protein>
<gene>
    <name evidence="1" type="ORF">CWB98_21570</name>
</gene>
<dbReference type="Proteomes" id="UP000306719">
    <property type="component" value="Unassembled WGS sequence"/>
</dbReference>
<reference evidence="1 2" key="1">
    <citation type="submission" date="2018-01" db="EMBL/GenBank/DDBJ databases">
        <authorList>
            <person name="Paulsen S."/>
            <person name="Gram L.K."/>
        </authorList>
    </citation>
    <scope>NUCLEOTIDE SEQUENCE [LARGE SCALE GENOMIC DNA]</scope>
    <source>
        <strain evidence="1 2">S2599</strain>
    </source>
</reference>
<evidence type="ECO:0000313" key="1">
    <source>
        <dbReference type="EMBL" id="TMP32586.1"/>
    </source>
</evidence>
<dbReference type="AlphaFoldDB" id="A0A5S3WVC1"/>
<organism evidence="1 2">
    <name type="scientific">Pseudoalteromonas rubra</name>
    <dbReference type="NCBI Taxonomy" id="43658"/>
    <lineage>
        <taxon>Bacteria</taxon>
        <taxon>Pseudomonadati</taxon>
        <taxon>Pseudomonadota</taxon>
        <taxon>Gammaproteobacteria</taxon>
        <taxon>Alteromonadales</taxon>
        <taxon>Pseudoalteromonadaceae</taxon>
        <taxon>Pseudoalteromonas</taxon>
    </lineage>
</organism>
<dbReference type="OrthoDB" id="7062108at2"/>
<name>A0A5S3WVC1_9GAMM</name>